<comment type="caution">
    <text evidence="2">The sequence shown here is derived from an EMBL/GenBank/DDBJ whole genome shotgun (WGS) entry which is preliminary data.</text>
</comment>
<keyword evidence="3" id="KW-1185">Reference proteome</keyword>
<dbReference type="Proteomes" id="UP001258017">
    <property type="component" value="Unassembled WGS sequence"/>
</dbReference>
<dbReference type="AlphaFoldDB" id="A0AAD9RJ41"/>
<reference evidence="2" key="1">
    <citation type="submission" date="2021-08" db="EMBL/GenBank/DDBJ databases">
        <authorList>
            <person name="Misof B."/>
            <person name="Oliver O."/>
            <person name="Podsiadlowski L."/>
            <person name="Donath A."/>
            <person name="Peters R."/>
            <person name="Mayer C."/>
            <person name="Rust J."/>
            <person name="Gunkel S."/>
            <person name="Lesny P."/>
            <person name="Martin S."/>
            <person name="Oeyen J.P."/>
            <person name="Petersen M."/>
            <person name="Panagiotis P."/>
            <person name="Wilbrandt J."/>
            <person name="Tanja T."/>
        </authorList>
    </citation>
    <scope>NUCLEOTIDE SEQUENCE</scope>
    <source>
        <strain evidence="2">GBR_01_08_01A</strain>
        <tissue evidence="2">Thorax + abdomen</tissue>
    </source>
</reference>
<name>A0AAD9RJ41_9HYME</name>
<accession>A0AAD9RJ41</accession>
<evidence type="ECO:0000313" key="3">
    <source>
        <dbReference type="Proteomes" id="UP001258017"/>
    </source>
</evidence>
<gene>
    <name evidence="2" type="ORF">KPH14_006144</name>
</gene>
<keyword evidence="1" id="KW-1133">Transmembrane helix</keyword>
<proteinExistence type="predicted"/>
<protein>
    <submittedName>
        <fullName evidence="2">Uncharacterized protein</fullName>
    </submittedName>
</protein>
<dbReference type="EMBL" id="JAIFRP010000053">
    <property type="protein sequence ID" value="KAK2580390.1"/>
    <property type="molecule type" value="Genomic_DNA"/>
</dbReference>
<organism evidence="2 3">
    <name type="scientific">Odynerus spinipes</name>
    <dbReference type="NCBI Taxonomy" id="1348599"/>
    <lineage>
        <taxon>Eukaryota</taxon>
        <taxon>Metazoa</taxon>
        <taxon>Ecdysozoa</taxon>
        <taxon>Arthropoda</taxon>
        <taxon>Hexapoda</taxon>
        <taxon>Insecta</taxon>
        <taxon>Pterygota</taxon>
        <taxon>Neoptera</taxon>
        <taxon>Endopterygota</taxon>
        <taxon>Hymenoptera</taxon>
        <taxon>Apocrita</taxon>
        <taxon>Aculeata</taxon>
        <taxon>Vespoidea</taxon>
        <taxon>Vespidae</taxon>
        <taxon>Eumeninae</taxon>
        <taxon>Odynerus</taxon>
    </lineage>
</organism>
<evidence type="ECO:0000313" key="2">
    <source>
        <dbReference type="EMBL" id="KAK2580390.1"/>
    </source>
</evidence>
<keyword evidence="1" id="KW-0472">Membrane</keyword>
<feature type="transmembrane region" description="Helical" evidence="1">
    <location>
        <begin position="76"/>
        <end position="96"/>
    </location>
</feature>
<sequence>MADKNILANLRDIGVLSEGVQNKLAELLLRLKDLDGEEKKDFMKEVKGVFKKSISNTFRDWSTASSVPFMIHSNKLFFFAIFFIFFIMVFFVYKLFRCLKEREQKREEKKKSKQLKKKK</sequence>
<evidence type="ECO:0000256" key="1">
    <source>
        <dbReference type="SAM" id="Phobius"/>
    </source>
</evidence>
<reference evidence="2" key="2">
    <citation type="journal article" date="2023" name="Commun. Biol.">
        <title>Intrasexual cuticular hydrocarbon dimorphism in a wasp sheds light on hydrocarbon biosynthesis genes in Hymenoptera.</title>
        <authorList>
            <person name="Moris V.C."/>
            <person name="Podsiadlowski L."/>
            <person name="Martin S."/>
            <person name="Oeyen J.P."/>
            <person name="Donath A."/>
            <person name="Petersen M."/>
            <person name="Wilbrandt J."/>
            <person name="Misof B."/>
            <person name="Liedtke D."/>
            <person name="Thamm M."/>
            <person name="Scheiner R."/>
            <person name="Schmitt T."/>
            <person name="Niehuis O."/>
        </authorList>
    </citation>
    <scope>NUCLEOTIDE SEQUENCE</scope>
    <source>
        <strain evidence="2">GBR_01_08_01A</strain>
    </source>
</reference>
<keyword evidence="1" id="KW-0812">Transmembrane</keyword>